<reference evidence="3" key="1">
    <citation type="submission" date="2016-10" db="EMBL/GenBank/DDBJ databases">
        <authorList>
            <person name="Varghese N."/>
            <person name="Submissions S."/>
        </authorList>
    </citation>
    <scope>NUCLEOTIDE SEQUENCE [LARGE SCALE GENOMIC DNA]</scope>
    <source>
        <strain evidence="3">DSM 11526</strain>
    </source>
</reference>
<evidence type="ECO:0000313" key="3">
    <source>
        <dbReference type="Proteomes" id="UP000242469"/>
    </source>
</evidence>
<sequence length="68" mass="7777">MMNCRQATALLSQALDRELTLAERAELKVHLMMCSGCRNFGQQMHELRDITRLYAKGSSTEKNCDDEL</sequence>
<accession>A0A1H4FIV9</accession>
<protein>
    <submittedName>
        <fullName evidence="2">Zinc-finger</fullName>
    </submittedName>
</protein>
<feature type="domain" description="Putative zinc-finger" evidence="1">
    <location>
        <begin position="4"/>
        <end position="38"/>
    </location>
</feature>
<keyword evidence="2" id="KW-0863">Zinc-finger</keyword>
<evidence type="ECO:0000313" key="2">
    <source>
        <dbReference type="EMBL" id="SEA97236.1"/>
    </source>
</evidence>
<keyword evidence="2" id="KW-0862">Zinc</keyword>
<dbReference type="EMBL" id="FNRJ01000011">
    <property type="protein sequence ID" value="SEA97236.1"/>
    <property type="molecule type" value="Genomic_DNA"/>
</dbReference>
<dbReference type="GO" id="GO:0008270">
    <property type="term" value="F:zinc ion binding"/>
    <property type="evidence" value="ECO:0007669"/>
    <property type="project" value="UniProtKB-KW"/>
</dbReference>
<keyword evidence="2" id="KW-0479">Metal-binding</keyword>
<name>A0A1H4FIV9_9GAMM</name>
<dbReference type="InterPro" id="IPR027383">
    <property type="entry name" value="Znf_put"/>
</dbReference>
<dbReference type="Proteomes" id="UP000242469">
    <property type="component" value="Unassembled WGS sequence"/>
</dbReference>
<dbReference type="STRING" id="1122198.SAMN02745729_11181"/>
<keyword evidence="3" id="KW-1185">Reference proteome</keyword>
<dbReference type="Pfam" id="PF13490">
    <property type="entry name" value="zf-HC2"/>
    <property type="match status" value="1"/>
</dbReference>
<gene>
    <name evidence="2" type="ORF">SAMN02745729_11181</name>
</gene>
<dbReference type="AlphaFoldDB" id="A0A1H4FIV9"/>
<evidence type="ECO:0000259" key="1">
    <source>
        <dbReference type="Pfam" id="PF13490"/>
    </source>
</evidence>
<proteinExistence type="predicted"/>
<dbReference type="RefSeq" id="WP_175527667.1">
    <property type="nucleotide sequence ID" value="NZ_FNRJ01000011.1"/>
</dbReference>
<organism evidence="2 3">
    <name type="scientific">Marinobacterium iners DSM 11526</name>
    <dbReference type="NCBI Taxonomy" id="1122198"/>
    <lineage>
        <taxon>Bacteria</taxon>
        <taxon>Pseudomonadati</taxon>
        <taxon>Pseudomonadota</taxon>
        <taxon>Gammaproteobacteria</taxon>
        <taxon>Oceanospirillales</taxon>
        <taxon>Oceanospirillaceae</taxon>
        <taxon>Marinobacterium</taxon>
    </lineage>
</organism>